<proteinExistence type="predicted"/>
<name>A0AAU8CUL3_9HYPH</name>
<organism evidence="1">
    <name type="scientific">Mesorhizobium sp. WSM2240</name>
    <dbReference type="NCBI Taxonomy" id="3228851"/>
    <lineage>
        <taxon>Bacteria</taxon>
        <taxon>Pseudomonadati</taxon>
        <taxon>Pseudomonadota</taxon>
        <taxon>Alphaproteobacteria</taxon>
        <taxon>Hyphomicrobiales</taxon>
        <taxon>Phyllobacteriaceae</taxon>
        <taxon>Mesorhizobium</taxon>
    </lineage>
</organism>
<dbReference type="EMBL" id="CP159253">
    <property type="protein sequence ID" value="XCG50516.1"/>
    <property type="molecule type" value="Genomic_DNA"/>
</dbReference>
<reference evidence="1" key="1">
    <citation type="submission" date="2024-06" db="EMBL/GenBank/DDBJ databases">
        <title>Mesorhizobium karijinii sp. nov., a symbiont of the iconic Swainsona formosa from arid Australia.</title>
        <authorList>
            <person name="Hill Y.J."/>
            <person name="Watkin E.L.J."/>
            <person name="O'Hara G.W."/>
            <person name="Terpolilli J."/>
            <person name="Tye M.L."/>
            <person name="Kohlmeier M.G."/>
        </authorList>
    </citation>
    <scope>NUCLEOTIDE SEQUENCE</scope>
    <source>
        <strain evidence="1">WSM2240</strain>
    </source>
</reference>
<protein>
    <recommendedName>
        <fullName evidence="2">DUF2188 domain-containing protein</fullName>
    </recommendedName>
</protein>
<evidence type="ECO:0008006" key="2">
    <source>
        <dbReference type="Google" id="ProtNLM"/>
    </source>
</evidence>
<sequence>MSSTLVTISKDLRGIYWAHKIGKHLASKTHAEAKASAKQLFDAAGGEGKAEIRDLTGEANDD</sequence>
<dbReference type="RefSeq" id="WP_353641957.1">
    <property type="nucleotide sequence ID" value="NZ_CP159253.1"/>
</dbReference>
<dbReference type="AlphaFoldDB" id="A0AAU8CUL3"/>
<evidence type="ECO:0000313" key="1">
    <source>
        <dbReference type="EMBL" id="XCG50516.1"/>
    </source>
</evidence>
<accession>A0AAU8CUL3</accession>
<gene>
    <name evidence="1" type="ORF">ABVK50_08595</name>
</gene>